<feature type="compositionally biased region" description="Acidic residues" evidence="1">
    <location>
        <begin position="69"/>
        <end position="80"/>
    </location>
</feature>
<reference evidence="2" key="1">
    <citation type="submission" date="2023-03" db="EMBL/GenBank/DDBJ databases">
        <title>Massive genome expansion in bonnet fungi (Mycena s.s.) driven by repeated elements and novel gene families across ecological guilds.</title>
        <authorList>
            <consortium name="Lawrence Berkeley National Laboratory"/>
            <person name="Harder C.B."/>
            <person name="Miyauchi S."/>
            <person name="Viragh M."/>
            <person name="Kuo A."/>
            <person name="Thoen E."/>
            <person name="Andreopoulos B."/>
            <person name="Lu D."/>
            <person name="Skrede I."/>
            <person name="Drula E."/>
            <person name="Henrissat B."/>
            <person name="Morin E."/>
            <person name="Kohler A."/>
            <person name="Barry K."/>
            <person name="LaButti K."/>
            <person name="Morin E."/>
            <person name="Salamov A."/>
            <person name="Lipzen A."/>
            <person name="Mereny Z."/>
            <person name="Hegedus B."/>
            <person name="Baldrian P."/>
            <person name="Stursova M."/>
            <person name="Weitz H."/>
            <person name="Taylor A."/>
            <person name="Grigoriev I.V."/>
            <person name="Nagy L.G."/>
            <person name="Martin F."/>
            <person name="Kauserud H."/>
        </authorList>
    </citation>
    <scope>NUCLEOTIDE SEQUENCE</scope>
    <source>
        <strain evidence="2">9144</strain>
    </source>
</reference>
<name>A0AAD6VCI8_9AGAR</name>
<evidence type="ECO:0000256" key="1">
    <source>
        <dbReference type="SAM" id="MobiDB-lite"/>
    </source>
</evidence>
<comment type="caution">
    <text evidence="2">The sequence shown here is derived from an EMBL/GenBank/DDBJ whole genome shotgun (WGS) entry which is preliminary data.</text>
</comment>
<dbReference type="EMBL" id="JARJCW010000032">
    <property type="protein sequence ID" value="KAJ7208953.1"/>
    <property type="molecule type" value="Genomic_DNA"/>
</dbReference>
<dbReference type="AlphaFoldDB" id="A0AAD6VCI8"/>
<keyword evidence="3" id="KW-1185">Reference proteome</keyword>
<evidence type="ECO:0000313" key="2">
    <source>
        <dbReference type="EMBL" id="KAJ7208953.1"/>
    </source>
</evidence>
<feature type="region of interest" description="Disordered" evidence="1">
    <location>
        <begin position="65"/>
        <end position="88"/>
    </location>
</feature>
<gene>
    <name evidence="2" type="ORF">GGX14DRAFT_633044</name>
</gene>
<proteinExistence type="predicted"/>
<sequence>MPTTRANTDDVRECIAVDFNNWLGDYAVLRTLVQRIVQQRLGRGHATVEMVLGESYSALKKIREQFEKGEEDADTDDEDGQGERRERMEEQAASCVLRWLGAIKHVPSILEALTSTERKAVGMTPAELNGLDFKTAGKIPVVPWVSRQEKRVRVKGEDEDEGMEYGESDYGETADDPPVAKRARRAGIGGEGTRAGPEAVSKCDRCTSKDLVCHVQVARRGTSACAECHTAKVGCSGVVATERTRLDREVGKSEVVREIRRFKADVVTALFNLAVIQVDPTGVTGVNALQELREASNQASAEVAELDVDEEEEEEITAIMMGVEYFVNNQNSTIDVSRCFERSLSGVGNSAYGVTLPFILCN</sequence>
<protein>
    <recommendedName>
        <fullName evidence="4">Zn(2)-C6 fungal-type domain-containing protein</fullName>
    </recommendedName>
</protein>
<evidence type="ECO:0008006" key="4">
    <source>
        <dbReference type="Google" id="ProtNLM"/>
    </source>
</evidence>
<organism evidence="2 3">
    <name type="scientific">Mycena pura</name>
    <dbReference type="NCBI Taxonomy" id="153505"/>
    <lineage>
        <taxon>Eukaryota</taxon>
        <taxon>Fungi</taxon>
        <taxon>Dikarya</taxon>
        <taxon>Basidiomycota</taxon>
        <taxon>Agaricomycotina</taxon>
        <taxon>Agaricomycetes</taxon>
        <taxon>Agaricomycetidae</taxon>
        <taxon>Agaricales</taxon>
        <taxon>Marasmiineae</taxon>
        <taxon>Mycenaceae</taxon>
        <taxon>Mycena</taxon>
    </lineage>
</organism>
<evidence type="ECO:0000313" key="3">
    <source>
        <dbReference type="Proteomes" id="UP001219525"/>
    </source>
</evidence>
<dbReference type="Proteomes" id="UP001219525">
    <property type="component" value="Unassembled WGS sequence"/>
</dbReference>
<accession>A0AAD6VCI8</accession>
<feature type="region of interest" description="Disordered" evidence="1">
    <location>
        <begin position="153"/>
        <end position="179"/>
    </location>
</feature>
<feature type="compositionally biased region" description="Acidic residues" evidence="1">
    <location>
        <begin position="157"/>
        <end position="175"/>
    </location>
</feature>